<name>A0A9N8V1U2_FUNMO</name>
<dbReference type="Proteomes" id="UP000789375">
    <property type="component" value="Unassembled WGS sequence"/>
</dbReference>
<reference evidence="1" key="1">
    <citation type="submission" date="2021-06" db="EMBL/GenBank/DDBJ databases">
        <authorList>
            <person name="Kallberg Y."/>
            <person name="Tangrot J."/>
            <person name="Rosling A."/>
        </authorList>
    </citation>
    <scope>NUCLEOTIDE SEQUENCE</scope>
    <source>
        <strain evidence="1">87-6 pot B 2015</strain>
    </source>
</reference>
<organism evidence="1 2">
    <name type="scientific">Funneliformis mosseae</name>
    <name type="common">Endomycorrhizal fungus</name>
    <name type="synonym">Glomus mosseae</name>
    <dbReference type="NCBI Taxonomy" id="27381"/>
    <lineage>
        <taxon>Eukaryota</taxon>
        <taxon>Fungi</taxon>
        <taxon>Fungi incertae sedis</taxon>
        <taxon>Mucoromycota</taxon>
        <taxon>Glomeromycotina</taxon>
        <taxon>Glomeromycetes</taxon>
        <taxon>Glomerales</taxon>
        <taxon>Glomeraceae</taxon>
        <taxon>Funneliformis</taxon>
    </lineage>
</organism>
<keyword evidence="2" id="KW-1185">Reference proteome</keyword>
<proteinExistence type="predicted"/>
<dbReference type="AlphaFoldDB" id="A0A9N8V1U2"/>
<dbReference type="EMBL" id="CAJVPP010000018">
    <property type="protein sequence ID" value="CAG8435191.1"/>
    <property type="molecule type" value="Genomic_DNA"/>
</dbReference>
<sequence>MLKNSLQKNSQIDILSTSKHTLNSTGSIFSKEVKKTDENKVQVNLTTNAINSEKIQMSAEDFSKFVNIYQIMDNSKKWALTTGKIVEDELYKFDMRYNRSLINEKVFTKSELEKIHMHKQKLLLDMPQDLLLYLNRVFENIEGVEVERKIMGRRGDLIIHRNSMEFGYGKARNLFKCNNRTKILHDRGLKIPKMMKDQFNDLCTHVKSREKIVRNLMTIGFIHSGLSVLLFTLDSPAGYICRISHSKKLTVLLTVDEFSTRALPTIILT</sequence>
<gene>
    <name evidence="1" type="ORF">FMOSSE_LOCUS218</name>
</gene>
<evidence type="ECO:0000313" key="1">
    <source>
        <dbReference type="EMBL" id="CAG8435191.1"/>
    </source>
</evidence>
<protein>
    <submittedName>
        <fullName evidence="1">4602_t:CDS:1</fullName>
    </submittedName>
</protein>
<comment type="caution">
    <text evidence="1">The sequence shown here is derived from an EMBL/GenBank/DDBJ whole genome shotgun (WGS) entry which is preliminary data.</text>
</comment>
<evidence type="ECO:0000313" key="2">
    <source>
        <dbReference type="Proteomes" id="UP000789375"/>
    </source>
</evidence>
<accession>A0A9N8V1U2</accession>